<dbReference type="AlphaFoldDB" id="A6HUC0"/>
<name>A6HUC0_RAT</name>
<gene>
    <name evidence="1" type="ORF">rCG_63429</name>
</gene>
<protein>
    <submittedName>
        <fullName evidence="1">RCG63429</fullName>
    </submittedName>
</protein>
<organism evidence="1 2">
    <name type="scientific">Rattus norvegicus</name>
    <name type="common">Rat</name>
    <dbReference type="NCBI Taxonomy" id="10116"/>
    <lineage>
        <taxon>Eukaryota</taxon>
        <taxon>Metazoa</taxon>
        <taxon>Chordata</taxon>
        <taxon>Craniata</taxon>
        <taxon>Vertebrata</taxon>
        <taxon>Euteleostomi</taxon>
        <taxon>Mammalia</taxon>
        <taxon>Eutheria</taxon>
        <taxon>Euarchontoglires</taxon>
        <taxon>Glires</taxon>
        <taxon>Rodentia</taxon>
        <taxon>Myomorpha</taxon>
        <taxon>Muroidea</taxon>
        <taxon>Muridae</taxon>
        <taxon>Murinae</taxon>
        <taxon>Rattus</taxon>
    </lineage>
</organism>
<evidence type="ECO:0000313" key="1">
    <source>
        <dbReference type="EMBL" id="EDM02483.1"/>
    </source>
</evidence>
<accession>A6HUC0</accession>
<dbReference type="Proteomes" id="UP000234681">
    <property type="component" value="Chromosome 15"/>
</dbReference>
<reference evidence="1 2" key="1">
    <citation type="submission" date="2005-07" db="EMBL/GenBank/DDBJ databases">
        <authorList>
            <person name="Mural R.J."/>
            <person name="Li P.W."/>
            <person name="Adams M.D."/>
            <person name="Amanatides P.G."/>
            <person name="Baden-Tillson H."/>
            <person name="Barnstead M."/>
            <person name="Chin S.H."/>
            <person name="Dew I."/>
            <person name="Evans C.A."/>
            <person name="Ferriera S."/>
            <person name="Flanigan M."/>
            <person name="Fosler C."/>
            <person name="Glodek A."/>
            <person name="Gu Z."/>
            <person name="Holt R.A."/>
            <person name="Jennings D."/>
            <person name="Kraft C.L."/>
            <person name="Lu F."/>
            <person name="Nguyen T."/>
            <person name="Nusskern D.R."/>
            <person name="Pfannkoch C.M."/>
            <person name="Sitter C."/>
            <person name="Sutton G.G."/>
            <person name="Venter J.C."/>
            <person name="Wang Z."/>
            <person name="Woodage T."/>
            <person name="Zheng X.H."/>
            <person name="Zhong F."/>
        </authorList>
    </citation>
    <scope>NUCLEOTIDE SEQUENCE [LARGE SCALE GENOMIC DNA]</scope>
    <source>
        <strain>BN</strain>
        <strain evidence="2">Sprague-Dawley</strain>
    </source>
</reference>
<proteinExistence type="predicted"/>
<evidence type="ECO:0000313" key="2">
    <source>
        <dbReference type="Proteomes" id="UP000234681"/>
    </source>
</evidence>
<sequence length="35" mass="4109">MRTHLTLGVSLSLLQQLLLIRRTLLYLCRLKPCEL</sequence>
<dbReference type="EMBL" id="CH473951">
    <property type="protein sequence ID" value="EDM02483.1"/>
    <property type="molecule type" value="Genomic_DNA"/>
</dbReference>